<evidence type="ECO:0000256" key="1">
    <source>
        <dbReference type="SAM" id="MobiDB-lite"/>
    </source>
</evidence>
<dbReference type="AlphaFoldDB" id="A0A8T0V4V9"/>
<evidence type="ECO:0000313" key="3">
    <source>
        <dbReference type="Proteomes" id="UP000823388"/>
    </source>
</evidence>
<feature type="region of interest" description="Disordered" evidence="1">
    <location>
        <begin position="275"/>
        <end position="315"/>
    </location>
</feature>
<comment type="caution">
    <text evidence="2">The sequence shown here is derived from an EMBL/GenBank/DDBJ whole genome shotgun (WGS) entry which is preliminary data.</text>
</comment>
<accession>A0A8T0V4V9</accession>
<gene>
    <name evidence="2" type="ORF">PVAP13_3KG249381</name>
</gene>
<organism evidence="2 3">
    <name type="scientific">Panicum virgatum</name>
    <name type="common">Blackwell switchgrass</name>
    <dbReference type="NCBI Taxonomy" id="38727"/>
    <lineage>
        <taxon>Eukaryota</taxon>
        <taxon>Viridiplantae</taxon>
        <taxon>Streptophyta</taxon>
        <taxon>Embryophyta</taxon>
        <taxon>Tracheophyta</taxon>
        <taxon>Spermatophyta</taxon>
        <taxon>Magnoliopsida</taxon>
        <taxon>Liliopsida</taxon>
        <taxon>Poales</taxon>
        <taxon>Poaceae</taxon>
        <taxon>PACMAD clade</taxon>
        <taxon>Panicoideae</taxon>
        <taxon>Panicodae</taxon>
        <taxon>Paniceae</taxon>
        <taxon>Panicinae</taxon>
        <taxon>Panicum</taxon>
        <taxon>Panicum sect. Hiantes</taxon>
    </lineage>
</organism>
<evidence type="ECO:0000313" key="2">
    <source>
        <dbReference type="EMBL" id="KAG2628536.1"/>
    </source>
</evidence>
<dbReference type="PANTHER" id="PTHR33170:SF2">
    <property type="entry name" value="OS12G0531500 PROTEIN"/>
    <property type="match status" value="1"/>
</dbReference>
<dbReference type="Proteomes" id="UP000823388">
    <property type="component" value="Chromosome 3K"/>
</dbReference>
<reference evidence="2" key="1">
    <citation type="submission" date="2020-05" db="EMBL/GenBank/DDBJ databases">
        <title>WGS assembly of Panicum virgatum.</title>
        <authorList>
            <person name="Lovell J.T."/>
            <person name="Jenkins J."/>
            <person name="Shu S."/>
            <person name="Juenger T.E."/>
            <person name="Schmutz J."/>
        </authorList>
    </citation>
    <scope>NUCLEOTIDE SEQUENCE</scope>
    <source>
        <strain evidence="2">AP13</strain>
    </source>
</reference>
<evidence type="ECO:0008006" key="4">
    <source>
        <dbReference type="Google" id="ProtNLM"/>
    </source>
</evidence>
<proteinExistence type="predicted"/>
<feature type="region of interest" description="Disordered" evidence="1">
    <location>
        <begin position="162"/>
        <end position="207"/>
    </location>
</feature>
<name>A0A8T0V4V9_PANVG</name>
<dbReference type="EMBL" id="CM029041">
    <property type="protein sequence ID" value="KAG2628536.1"/>
    <property type="molecule type" value="Genomic_DNA"/>
</dbReference>
<keyword evidence="3" id="KW-1185">Reference proteome</keyword>
<dbReference type="PANTHER" id="PTHR33170">
    <property type="entry name" value="DUF4283 DOMAIN-CONTAINING PROTEIN-RELATED"/>
    <property type="match status" value="1"/>
</dbReference>
<protein>
    <recommendedName>
        <fullName evidence="4">DUF4283 domain-containing protein</fullName>
    </recommendedName>
</protein>
<feature type="compositionally biased region" description="Polar residues" evidence="1">
    <location>
        <begin position="174"/>
        <end position="186"/>
    </location>
</feature>
<feature type="compositionally biased region" description="Basic and acidic residues" evidence="1">
    <location>
        <begin position="187"/>
        <end position="207"/>
    </location>
</feature>
<sequence>MIILNGEADVDKINKELQMAMGNSPSGDESPSPMDMQEYLVVFPNKSLQETFIKLSEFKMSLYKLSGKLLKTDIDPKTFSVLQTIWIKIHNMPGIARDIELIKEITALVAKPLVVDELSLVRIDAVRVQARCRNPSTVNGELEFFINEEGIFFRFEVEQSRKGSKGAPPALGQGPSNPGDRNQSTGRNKDNFQKDEGGKRGFGKFDRIGRMDREFDSTYEDNMEETLEQDKKEQDATSFNMATPIAVLHPTLGMIDINQMSKGMTEGLRLLKEKKRGMKNGQVSYGRVEPTSLKKQKEIEMNDGQVSEDKKSPCL</sequence>